<evidence type="ECO:0000256" key="1">
    <source>
        <dbReference type="SAM" id="MobiDB-lite"/>
    </source>
</evidence>
<gene>
    <name evidence="2" type="ORF">QNA08_15850</name>
</gene>
<name>A0ABT7AK02_9HYPH</name>
<feature type="compositionally biased region" description="Basic and acidic residues" evidence="1">
    <location>
        <begin position="38"/>
        <end position="49"/>
    </location>
</feature>
<feature type="region of interest" description="Disordered" evidence="1">
    <location>
        <begin position="32"/>
        <end position="52"/>
    </location>
</feature>
<evidence type="ECO:0000313" key="3">
    <source>
        <dbReference type="Proteomes" id="UP001321492"/>
    </source>
</evidence>
<evidence type="ECO:0000313" key="2">
    <source>
        <dbReference type="EMBL" id="MDJ1159698.1"/>
    </source>
</evidence>
<comment type="caution">
    <text evidence="2">The sequence shown here is derived from an EMBL/GenBank/DDBJ whole genome shotgun (WGS) entry which is preliminary data.</text>
</comment>
<accession>A0ABT7AK02</accession>
<sequence>MIGLTGHRLLVLLCGAVRARMCRRRPVGFLSRSPQGMIRRDPTRFRSQDDSSAMTGVRLIETTFIAAALRGATAPVTTTKTKTGTTAAKTAG</sequence>
<evidence type="ECO:0008006" key="4">
    <source>
        <dbReference type="Google" id="ProtNLM"/>
    </source>
</evidence>
<dbReference type="EMBL" id="JASJEV010000012">
    <property type="protein sequence ID" value="MDJ1159698.1"/>
    <property type="molecule type" value="Genomic_DNA"/>
</dbReference>
<keyword evidence="3" id="KW-1185">Reference proteome</keyword>
<reference evidence="2 3" key="1">
    <citation type="submission" date="2023-05" db="EMBL/GenBank/DDBJ databases">
        <title>Chelatococcus sp. nov., a moderately thermophilic bacterium isolated from hot spring microbial mat.</title>
        <authorList>
            <person name="Hu C.-J."/>
            <person name="Li W.-J."/>
        </authorList>
    </citation>
    <scope>NUCLEOTIDE SEQUENCE [LARGE SCALE GENOMIC DNA]</scope>
    <source>
        <strain evidence="2 3">SYSU G07232</strain>
    </source>
</reference>
<dbReference type="RefSeq" id="WP_283741698.1">
    <property type="nucleotide sequence ID" value="NZ_JASJEV010000012.1"/>
</dbReference>
<proteinExistence type="predicted"/>
<protein>
    <recommendedName>
        <fullName evidence="4">Secreted protein</fullName>
    </recommendedName>
</protein>
<organism evidence="2 3">
    <name type="scientific">Chelatococcus albus</name>
    <dbReference type="NCBI Taxonomy" id="3047466"/>
    <lineage>
        <taxon>Bacteria</taxon>
        <taxon>Pseudomonadati</taxon>
        <taxon>Pseudomonadota</taxon>
        <taxon>Alphaproteobacteria</taxon>
        <taxon>Hyphomicrobiales</taxon>
        <taxon>Chelatococcaceae</taxon>
        <taxon>Chelatococcus</taxon>
    </lineage>
</organism>
<dbReference type="Proteomes" id="UP001321492">
    <property type="component" value="Unassembled WGS sequence"/>
</dbReference>